<feature type="domain" description="Phosphoribosyltransferase" evidence="2">
    <location>
        <begin position="159"/>
        <end position="253"/>
    </location>
</feature>
<dbReference type="Pfam" id="PF00156">
    <property type="entry name" value="Pribosyltran"/>
    <property type="match status" value="1"/>
</dbReference>
<dbReference type="SUPFAM" id="SSF53271">
    <property type="entry name" value="PRTase-like"/>
    <property type="match status" value="1"/>
</dbReference>
<evidence type="ECO:0000313" key="5">
    <source>
        <dbReference type="Proteomes" id="UP000291088"/>
    </source>
</evidence>
<dbReference type="InterPro" id="IPR044005">
    <property type="entry name" value="DZR_2"/>
</dbReference>
<evidence type="ECO:0000259" key="3">
    <source>
        <dbReference type="Pfam" id="PF18912"/>
    </source>
</evidence>
<evidence type="ECO:0000256" key="1">
    <source>
        <dbReference type="ARBA" id="ARBA00008007"/>
    </source>
</evidence>
<dbReference type="OrthoDB" id="9779910at2"/>
<accession>A0A4Q2SHX2</accession>
<reference evidence="4 5" key="1">
    <citation type="submission" date="2019-01" db="EMBL/GenBank/DDBJ databases">
        <authorList>
            <person name="Deng T."/>
        </authorList>
    </citation>
    <scope>NUCLEOTIDE SEQUENCE [LARGE SCALE GENOMIC DNA]</scope>
    <source>
        <strain evidence="4 5">F8825</strain>
    </source>
</reference>
<dbReference type="InterPro" id="IPR029057">
    <property type="entry name" value="PRTase-like"/>
</dbReference>
<dbReference type="Pfam" id="PF18912">
    <property type="entry name" value="DZR_2"/>
    <property type="match status" value="1"/>
</dbReference>
<dbReference type="EMBL" id="SDVB01000311">
    <property type="protein sequence ID" value="RYC04491.1"/>
    <property type="molecule type" value="Genomic_DNA"/>
</dbReference>
<dbReference type="InterPro" id="IPR000836">
    <property type="entry name" value="PRTase_dom"/>
</dbReference>
<dbReference type="CDD" id="cd06223">
    <property type="entry name" value="PRTases_typeI"/>
    <property type="match status" value="1"/>
</dbReference>
<feature type="domain" description="Double zinc ribbon" evidence="3">
    <location>
        <begin position="26"/>
        <end position="70"/>
    </location>
</feature>
<keyword evidence="5" id="KW-1185">Reference proteome</keyword>
<dbReference type="Proteomes" id="UP000291088">
    <property type="component" value="Unassembled WGS sequence"/>
</dbReference>
<gene>
    <name evidence="4" type="ORF">EUU22_20190</name>
</gene>
<evidence type="ECO:0000259" key="2">
    <source>
        <dbReference type="Pfam" id="PF00156"/>
    </source>
</evidence>
<dbReference type="PANTHER" id="PTHR47505:SF1">
    <property type="entry name" value="DNA UTILIZATION PROTEIN YHGH"/>
    <property type="match status" value="1"/>
</dbReference>
<dbReference type="InterPro" id="IPR051910">
    <property type="entry name" value="ComF/GntX_DNA_util-trans"/>
</dbReference>
<proteinExistence type="inferred from homology"/>
<organism evidence="4 5">
    <name type="scientific">Ciceribacter ferrooxidans</name>
    <dbReference type="NCBI Taxonomy" id="2509717"/>
    <lineage>
        <taxon>Bacteria</taxon>
        <taxon>Pseudomonadati</taxon>
        <taxon>Pseudomonadota</taxon>
        <taxon>Alphaproteobacteria</taxon>
        <taxon>Hyphomicrobiales</taxon>
        <taxon>Rhizobiaceae</taxon>
        <taxon>Ciceribacter</taxon>
    </lineage>
</organism>
<dbReference type="Gene3D" id="3.40.50.2020">
    <property type="match status" value="1"/>
</dbReference>
<comment type="similarity">
    <text evidence="1">Belongs to the ComF/GntX family.</text>
</comment>
<evidence type="ECO:0000313" key="4">
    <source>
        <dbReference type="EMBL" id="RYC04491.1"/>
    </source>
</evidence>
<dbReference type="PANTHER" id="PTHR47505">
    <property type="entry name" value="DNA UTILIZATION PROTEIN YHGH"/>
    <property type="match status" value="1"/>
</dbReference>
<protein>
    <submittedName>
        <fullName evidence="4">ComF family protein</fullName>
    </submittedName>
</protein>
<dbReference type="AlphaFoldDB" id="A0A4Q2SHX2"/>
<comment type="caution">
    <text evidence="4">The sequence shown here is derived from an EMBL/GenBank/DDBJ whole genome shotgun (WGS) entry which is preliminary data.</text>
</comment>
<sequence length="258" mass="27931">MDGRIAQSPGRLRASPLVTLATIVRDLVYPPSCAHCGIRVLGHGALCPECWTSIRFIERPFCEILGTPFPFDHGTGALSPEAIADPPVFDRLRSVAIHDGIVRELVHSLKYRDRLDLAPVIARWMVRAGAAELAACDAVLAVPLHRTRLFGRKFNQSAELARHIARSIDRPFLASAVLRVKRTARQVGLSANARADNVRGAFAIGSGRETDVFGRRLVLVDDVFTTGATVSAVARVLKRAGAADVTVLTFARALSDPI</sequence>
<name>A0A4Q2SHX2_9HYPH</name>